<evidence type="ECO:0000256" key="1">
    <source>
        <dbReference type="SAM" id="MobiDB-lite"/>
    </source>
</evidence>
<proteinExistence type="predicted"/>
<dbReference type="AlphaFoldDB" id="U5NWN0"/>
<name>U5NWN0_9MICC</name>
<reference evidence="2" key="1">
    <citation type="journal article" date="2013" name="Genome Announc.">
        <title>First complete sequence of a giant linear plasmid from a micrococcus strain isolated from an extremely high-altitude lake.</title>
        <authorList>
            <person name="Dib J.R."/>
            <person name="Schuldes J."/>
            <person name="Thurmer A."/>
            <person name="Farias M.E."/>
            <person name="Daniel R."/>
            <person name="Meinhardt F."/>
        </authorList>
    </citation>
    <scope>NUCLEOTIDE SEQUENCE</scope>
    <source>
        <strain evidence="2">V7</strain>
        <plasmid evidence="2">pLMV7</plasmid>
    </source>
</reference>
<feature type="region of interest" description="Disordered" evidence="1">
    <location>
        <begin position="1"/>
        <end position="61"/>
    </location>
</feature>
<gene>
    <name evidence="2" type="ORF">LMV7_p00820</name>
</gene>
<protein>
    <submittedName>
        <fullName evidence="2">Uncharacterized protein</fullName>
    </submittedName>
</protein>
<dbReference type="EMBL" id="KF577591">
    <property type="protein sequence ID" value="AGY35503.1"/>
    <property type="molecule type" value="Genomic_DNA"/>
</dbReference>
<keyword evidence="2" id="KW-0614">Plasmid</keyword>
<evidence type="ECO:0000313" key="2">
    <source>
        <dbReference type="EMBL" id="AGY35503.1"/>
    </source>
</evidence>
<accession>U5NWN0</accession>
<organism evidence="2">
    <name type="scientific">Micrococcus sp. V7</name>
    <dbReference type="NCBI Taxonomy" id="404582"/>
    <lineage>
        <taxon>Bacteria</taxon>
        <taxon>Bacillati</taxon>
        <taxon>Actinomycetota</taxon>
        <taxon>Actinomycetes</taxon>
        <taxon>Micrococcales</taxon>
        <taxon>Micrococcaceae</taxon>
        <taxon>Micrococcus</taxon>
    </lineage>
</organism>
<geneLocation type="plasmid" evidence="2">
    <name>pLMV7</name>
</geneLocation>
<sequence>MFTGGVCKTVHTPADLSLGAETTQPPQRPPLPPRPMAPTLAGEETGWAREPRLAPRQAAGE</sequence>
<feature type="compositionally biased region" description="Pro residues" evidence="1">
    <location>
        <begin position="26"/>
        <end position="36"/>
    </location>
</feature>